<reference evidence="2" key="2">
    <citation type="submission" date="2015-03" db="UniProtKB">
        <authorList>
            <consortium name="EnsemblPlants"/>
        </authorList>
    </citation>
    <scope>IDENTIFICATION</scope>
</reference>
<feature type="compositionally biased region" description="Basic residues" evidence="1">
    <location>
        <begin position="13"/>
        <end position="25"/>
    </location>
</feature>
<dbReference type="Proteomes" id="UP000026960">
    <property type="component" value="Chromosome 3"/>
</dbReference>
<feature type="compositionally biased region" description="Polar residues" evidence="1">
    <location>
        <begin position="115"/>
        <end position="124"/>
    </location>
</feature>
<feature type="region of interest" description="Disordered" evidence="1">
    <location>
        <begin position="1"/>
        <end position="124"/>
    </location>
</feature>
<dbReference type="Gramene" id="OBART03G01990.1">
    <property type="protein sequence ID" value="OBART03G01990.1"/>
    <property type="gene ID" value="OBART03G01990"/>
</dbReference>
<feature type="compositionally biased region" description="Polar residues" evidence="1">
    <location>
        <begin position="66"/>
        <end position="82"/>
    </location>
</feature>
<dbReference type="AlphaFoldDB" id="A0A0D3FD83"/>
<reference evidence="2" key="1">
    <citation type="journal article" date="2009" name="Rice">
        <title>De Novo Next Generation Sequencing of Plant Genomes.</title>
        <authorList>
            <person name="Rounsley S."/>
            <person name="Marri P.R."/>
            <person name="Yu Y."/>
            <person name="He R."/>
            <person name="Sisneros N."/>
            <person name="Goicoechea J.L."/>
            <person name="Lee S.J."/>
            <person name="Angelova A."/>
            <person name="Kudrna D."/>
            <person name="Luo M."/>
            <person name="Affourtit J."/>
            <person name="Desany B."/>
            <person name="Knight J."/>
            <person name="Niazi F."/>
            <person name="Egholm M."/>
            <person name="Wing R.A."/>
        </authorList>
    </citation>
    <scope>NUCLEOTIDE SEQUENCE [LARGE SCALE GENOMIC DNA]</scope>
    <source>
        <strain evidence="2">cv. IRGC 105608</strain>
    </source>
</reference>
<evidence type="ECO:0000256" key="1">
    <source>
        <dbReference type="SAM" id="MobiDB-lite"/>
    </source>
</evidence>
<feature type="compositionally biased region" description="Basic and acidic residues" evidence="1">
    <location>
        <begin position="98"/>
        <end position="114"/>
    </location>
</feature>
<proteinExistence type="predicted"/>
<sequence length="124" mass="14094">MVAGKGWRNQEKRGRRRSRSRRRHGELRGGDGELPGRLAVLQPAKLQPGRPRRPLRAALECRTSHLHCNTQDGSTSRSSDNNRPQEHPVEAFLSKIRGKVEAKESCTRQPDPTEQRQTTKRPSL</sequence>
<organism evidence="2">
    <name type="scientific">Oryza barthii</name>
    <dbReference type="NCBI Taxonomy" id="65489"/>
    <lineage>
        <taxon>Eukaryota</taxon>
        <taxon>Viridiplantae</taxon>
        <taxon>Streptophyta</taxon>
        <taxon>Embryophyta</taxon>
        <taxon>Tracheophyta</taxon>
        <taxon>Spermatophyta</taxon>
        <taxon>Magnoliopsida</taxon>
        <taxon>Liliopsida</taxon>
        <taxon>Poales</taxon>
        <taxon>Poaceae</taxon>
        <taxon>BOP clade</taxon>
        <taxon>Oryzoideae</taxon>
        <taxon>Oryzeae</taxon>
        <taxon>Oryzinae</taxon>
        <taxon>Oryza</taxon>
    </lineage>
</organism>
<dbReference type="EnsemblPlants" id="OBART03G01990.1">
    <property type="protein sequence ID" value="OBART03G01990.1"/>
    <property type="gene ID" value="OBART03G01990"/>
</dbReference>
<evidence type="ECO:0000313" key="3">
    <source>
        <dbReference type="Proteomes" id="UP000026960"/>
    </source>
</evidence>
<dbReference type="HOGENOM" id="CLU_2137381_0_0_1"/>
<protein>
    <submittedName>
        <fullName evidence="2">Uncharacterized protein</fullName>
    </submittedName>
</protein>
<accession>A0A0D3FD83</accession>
<dbReference type="PaxDb" id="65489-OBART03G01990.1"/>
<keyword evidence="3" id="KW-1185">Reference proteome</keyword>
<evidence type="ECO:0000313" key="2">
    <source>
        <dbReference type="EnsemblPlants" id="OBART03G01990.1"/>
    </source>
</evidence>
<name>A0A0D3FD83_9ORYZ</name>